<dbReference type="GO" id="GO:0044550">
    <property type="term" value="P:secondary metabolite biosynthetic process"/>
    <property type="evidence" value="ECO:0007669"/>
    <property type="project" value="TreeGrafter"/>
</dbReference>
<feature type="binding site" evidence="4">
    <location>
        <begin position="537"/>
        <end position="538"/>
    </location>
    <ligand>
        <name>FAD</name>
        <dbReference type="ChEBI" id="CHEBI:57692"/>
    </ligand>
</feature>
<dbReference type="InterPro" id="IPR012132">
    <property type="entry name" value="GMC_OxRdtase"/>
</dbReference>
<accession>A0AAJ0GUT4</accession>
<dbReference type="GeneID" id="87881662"/>
<dbReference type="SUPFAM" id="SSF51905">
    <property type="entry name" value="FAD/NAD(P)-binding domain"/>
    <property type="match status" value="1"/>
</dbReference>
<dbReference type="PROSITE" id="PS00624">
    <property type="entry name" value="GMC_OXRED_2"/>
    <property type="match status" value="1"/>
</dbReference>
<dbReference type="InterPro" id="IPR036188">
    <property type="entry name" value="FAD/NAD-bd_sf"/>
</dbReference>
<name>A0AAJ0GUT4_9PEZI</name>
<dbReference type="PROSITE" id="PS00623">
    <property type="entry name" value="GMC_OXRED_1"/>
    <property type="match status" value="1"/>
</dbReference>
<keyword evidence="2" id="KW-0325">Glycoprotein</keyword>
<sequence length="603" mass="65451">MVLLGRTTGALFALCSALSSASPVYHEKRQDTGSYDFVIVGGGTAGLALAARLTEDEKTTALVLEAGGPPDQVAAYKAPGADLQVLGSPIDWGFTTLPQEGLNGRQLTYNRGRCLGGSSAINGLTYGRGSSGLYDLWETLGNAGWGWDGVLPFFKKSTTFVPPQQRVAQQDFDASLYGQGPVKLSYPPYVNGTPGSIAFVESLSAIQVPIVQELNAGCNVGAKQEPLTMDDKYHRSSSYDNYYMEAKERPNLRVLPFSPVQQLILEEGAGKLKATGVVYLDYLGGRTLNVTVNKEVIMSAGSIQTPQLLMLSGIGPTETLNKAGIKVYLANENVGQNLQDHTYFSINVEVGPSISVSSLYHDLSKLQKAEQEFQDSKGPLTAPVGLSYGFEKIPADVLTSINATTLASERPNQAHIEYYYETIYYPNVPSPYYRSHEYNTSYISLTAGLVAPLSRGSVSIRSNSLSDAPEIDLKYYVHPEDQAVAIYAFRNLRKILTKFATYNDTVGPNHGEVNPGPAVQTDEQILDYIRETAVTVWHASGTCAMLPREKGGVVDERLRVYGVEGLRVVDASVFPVIPDQHTQGPVYMVAEKAAVLIKEDWGL</sequence>
<dbReference type="AlphaFoldDB" id="A0AAJ0GUT4"/>
<dbReference type="Proteomes" id="UP001273166">
    <property type="component" value="Unassembled WGS sequence"/>
</dbReference>
<feature type="chain" id="PRO_5042541034" evidence="6">
    <location>
        <begin position="22"/>
        <end position="603"/>
    </location>
</feature>
<feature type="domain" description="Glucose-methanol-choline oxidoreductase N-terminal" evidence="7">
    <location>
        <begin position="112"/>
        <end position="135"/>
    </location>
</feature>
<reference evidence="9" key="1">
    <citation type="journal article" date="2023" name="Mol. Phylogenet. Evol.">
        <title>Genome-scale phylogeny and comparative genomics of the fungal order Sordariales.</title>
        <authorList>
            <person name="Hensen N."/>
            <person name="Bonometti L."/>
            <person name="Westerberg I."/>
            <person name="Brannstrom I.O."/>
            <person name="Guillou S."/>
            <person name="Cros-Aarteil S."/>
            <person name="Calhoun S."/>
            <person name="Haridas S."/>
            <person name="Kuo A."/>
            <person name="Mondo S."/>
            <person name="Pangilinan J."/>
            <person name="Riley R."/>
            <person name="LaButti K."/>
            <person name="Andreopoulos B."/>
            <person name="Lipzen A."/>
            <person name="Chen C."/>
            <person name="Yan M."/>
            <person name="Daum C."/>
            <person name="Ng V."/>
            <person name="Clum A."/>
            <person name="Steindorff A."/>
            <person name="Ohm R.A."/>
            <person name="Martin F."/>
            <person name="Silar P."/>
            <person name="Natvig D.O."/>
            <person name="Lalanne C."/>
            <person name="Gautier V."/>
            <person name="Ament-Velasquez S.L."/>
            <person name="Kruys A."/>
            <person name="Hutchinson M.I."/>
            <person name="Powell A.J."/>
            <person name="Barry K."/>
            <person name="Miller A.N."/>
            <person name="Grigoriev I.V."/>
            <person name="Debuchy R."/>
            <person name="Gladieux P."/>
            <person name="Hiltunen Thoren M."/>
            <person name="Johannesson H."/>
        </authorList>
    </citation>
    <scope>NUCLEOTIDE SEQUENCE</scope>
    <source>
        <strain evidence="9">CBS 333.67</strain>
    </source>
</reference>
<dbReference type="PIRSF" id="PIRSF000137">
    <property type="entry name" value="Alcohol_oxidase"/>
    <property type="match status" value="1"/>
</dbReference>
<comment type="cofactor">
    <cofactor evidence="4">
        <name>FAD</name>
        <dbReference type="ChEBI" id="CHEBI:57692"/>
    </cofactor>
</comment>
<dbReference type="InterPro" id="IPR000172">
    <property type="entry name" value="GMC_OxRdtase_N"/>
</dbReference>
<keyword evidence="6" id="KW-0732">Signal</keyword>
<comment type="similarity">
    <text evidence="1 5">Belongs to the GMC oxidoreductase family.</text>
</comment>
<evidence type="ECO:0000256" key="5">
    <source>
        <dbReference type="RuleBase" id="RU003968"/>
    </source>
</evidence>
<keyword evidence="4 5" id="KW-0274">FAD</keyword>
<reference evidence="9" key="2">
    <citation type="submission" date="2023-06" db="EMBL/GenBank/DDBJ databases">
        <authorList>
            <consortium name="Lawrence Berkeley National Laboratory"/>
            <person name="Mondo S.J."/>
            <person name="Hensen N."/>
            <person name="Bonometti L."/>
            <person name="Westerberg I."/>
            <person name="Brannstrom I.O."/>
            <person name="Guillou S."/>
            <person name="Cros-Aarteil S."/>
            <person name="Calhoun S."/>
            <person name="Haridas S."/>
            <person name="Kuo A."/>
            <person name="Pangilinan J."/>
            <person name="Riley R."/>
            <person name="Labutti K."/>
            <person name="Andreopoulos B."/>
            <person name="Lipzen A."/>
            <person name="Chen C."/>
            <person name="Yanf M."/>
            <person name="Daum C."/>
            <person name="Ng V."/>
            <person name="Clum A."/>
            <person name="Steindorff A."/>
            <person name="Ohm R."/>
            <person name="Martin F."/>
            <person name="Silar P."/>
            <person name="Natvig D."/>
            <person name="Lalanne C."/>
            <person name="Gautier V."/>
            <person name="Ament-Velasquez S.L."/>
            <person name="Kruys A."/>
            <person name="Hutchinson M.I."/>
            <person name="Powell A.J."/>
            <person name="Barry K."/>
            <person name="Miller A.N."/>
            <person name="Grigoriev I.V."/>
            <person name="Debuchy R."/>
            <person name="Gladieux P."/>
            <person name="Thoren M.H."/>
            <person name="Johannesson H."/>
        </authorList>
    </citation>
    <scope>NUCLEOTIDE SEQUENCE</scope>
    <source>
        <strain evidence="9">CBS 333.67</strain>
    </source>
</reference>
<evidence type="ECO:0000256" key="3">
    <source>
        <dbReference type="PIRSR" id="PIRSR000137-1"/>
    </source>
</evidence>
<feature type="signal peptide" evidence="6">
    <location>
        <begin position="1"/>
        <end position="21"/>
    </location>
</feature>
<protein>
    <submittedName>
        <fullName evidence="9">Glucose-methanol-choline oxidoreductase</fullName>
    </submittedName>
</protein>
<evidence type="ECO:0000313" key="10">
    <source>
        <dbReference type="Proteomes" id="UP001273166"/>
    </source>
</evidence>
<feature type="binding site" evidence="4">
    <location>
        <position position="260"/>
    </location>
    <ligand>
        <name>FAD</name>
        <dbReference type="ChEBI" id="CHEBI:57692"/>
    </ligand>
</feature>
<dbReference type="Gene3D" id="3.30.560.10">
    <property type="entry name" value="Glucose Oxidase, domain 3"/>
    <property type="match status" value="1"/>
</dbReference>
<dbReference type="RefSeq" id="XP_062722035.1">
    <property type="nucleotide sequence ID" value="XM_062862833.1"/>
</dbReference>
<dbReference type="Pfam" id="PF00732">
    <property type="entry name" value="GMC_oxred_N"/>
    <property type="match status" value="1"/>
</dbReference>
<evidence type="ECO:0000259" key="7">
    <source>
        <dbReference type="PROSITE" id="PS00623"/>
    </source>
</evidence>
<evidence type="ECO:0000313" key="9">
    <source>
        <dbReference type="EMBL" id="KAK3306255.1"/>
    </source>
</evidence>
<comment type="caution">
    <text evidence="9">The sequence shown here is derived from an EMBL/GenBank/DDBJ whole genome shotgun (WGS) entry which is preliminary data.</text>
</comment>
<feature type="active site" description="Proton donor" evidence="3">
    <location>
        <position position="538"/>
    </location>
</feature>
<keyword evidence="10" id="KW-1185">Reference proteome</keyword>
<evidence type="ECO:0000256" key="2">
    <source>
        <dbReference type="ARBA" id="ARBA00023180"/>
    </source>
</evidence>
<dbReference type="Pfam" id="PF05199">
    <property type="entry name" value="GMC_oxred_C"/>
    <property type="match status" value="1"/>
</dbReference>
<evidence type="ECO:0000256" key="1">
    <source>
        <dbReference type="ARBA" id="ARBA00010790"/>
    </source>
</evidence>
<dbReference type="InterPro" id="IPR007867">
    <property type="entry name" value="GMC_OxRtase_C"/>
</dbReference>
<feature type="domain" description="Glucose-methanol-choline oxidoreductase N-terminal" evidence="8">
    <location>
        <begin position="301"/>
        <end position="315"/>
    </location>
</feature>
<gene>
    <name evidence="9" type="ORF">B0T15DRAFT_222984</name>
</gene>
<keyword evidence="5" id="KW-0285">Flavoprotein</keyword>
<feature type="active site" description="Proton acceptor" evidence="3">
    <location>
        <position position="581"/>
    </location>
</feature>
<dbReference type="Gene3D" id="3.50.50.60">
    <property type="entry name" value="FAD/NAD(P)-binding domain"/>
    <property type="match status" value="1"/>
</dbReference>
<dbReference type="GO" id="GO:0050660">
    <property type="term" value="F:flavin adenine dinucleotide binding"/>
    <property type="evidence" value="ECO:0007669"/>
    <property type="project" value="InterPro"/>
</dbReference>
<dbReference type="PANTHER" id="PTHR11552:SF138">
    <property type="entry name" value="DEHYDROGENASE PKFF-RELATED"/>
    <property type="match status" value="1"/>
</dbReference>
<dbReference type="SUPFAM" id="SSF54373">
    <property type="entry name" value="FAD-linked reductases, C-terminal domain"/>
    <property type="match status" value="1"/>
</dbReference>
<dbReference type="PANTHER" id="PTHR11552">
    <property type="entry name" value="GLUCOSE-METHANOL-CHOLINE GMC OXIDOREDUCTASE"/>
    <property type="match status" value="1"/>
</dbReference>
<evidence type="ECO:0000256" key="6">
    <source>
        <dbReference type="SAM" id="SignalP"/>
    </source>
</evidence>
<dbReference type="GO" id="GO:0016614">
    <property type="term" value="F:oxidoreductase activity, acting on CH-OH group of donors"/>
    <property type="evidence" value="ECO:0007669"/>
    <property type="project" value="InterPro"/>
</dbReference>
<evidence type="ECO:0000256" key="4">
    <source>
        <dbReference type="PIRSR" id="PIRSR000137-2"/>
    </source>
</evidence>
<organism evidence="9 10">
    <name type="scientific">Chaetomium strumarium</name>
    <dbReference type="NCBI Taxonomy" id="1170767"/>
    <lineage>
        <taxon>Eukaryota</taxon>
        <taxon>Fungi</taxon>
        <taxon>Dikarya</taxon>
        <taxon>Ascomycota</taxon>
        <taxon>Pezizomycotina</taxon>
        <taxon>Sordariomycetes</taxon>
        <taxon>Sordariomycetidae</taxon>
        <taxon>Sordariales</taxon>
        <taxon>Chaetomiaceae</taxon>
        <taxon>Chaetomium</taxon>
    </lineage>
</organism>
<dbReference type="EMBL" id="JAUDZG010000004">
    <property type="protein sequence ID" value="KAK3306255.1"/>
    <property type="molecule type" value="Genomic_DNA"/>
</dbReference>
<evidence type="ECO:0000259" key="8">
    <source>
        <dbReference type="PROSITE" id="PS00624"/>
    </source>
</evidence>
<proteinExistence type="inferred from homology"/>